<evidence type="ECO:0000256" key="3">
    <source>
        <dbReference type="ARBA" id="ARBA00022525"/>
    </source>
</evidence>
<keyword evidence="8" id="KW-0186">Copper</keyword>
<dbReference type="InterPro" id="IPR049892">
    <property type="entry name" value="AA9"/>
</dbReference>
<dbReference type="Pfam" id="PF03443">
    <property type="entry name" value="AA9"/>
    <property type="match status" value="1"/>
</dbReference>
<evidence type="ECO:0000256" key="8">
    <source>
        <dbReference type="ARBA" id="ARBA00023008"/>
    </source>
</evidence>
<keyword evidence="11" id="KW-0119">Carbohydrate metabolism</keyword>
<organism evidence="18 19">
    <name type="scientific">Cephalotrichum gorgonifer</name>
    <dbReference type="NCBI Taxonomy" id="2041049"/>
    <lineage>
        <taxon>Eukaryota</taxon>
        <taxon>Fungi</taxon>
        <taxon>Dikarya</taxon>
        <taxon>Ascomycota</taxon>
        <taxon>Pezizomycotina</taxon>
        <taxon>Sordariomycetes</taxon>
        <taxon>Hypocreomycetidae</taxon>
        <taxon>Microascales</taxon>
        <taxon>Microascaceae</taxon>
        <taxon>Cephalotrichum</taxon>
    </lineage>
</organism>
<evidence type="ECO:0000256" key="14">
    <source>
        <dbReference type="ARBA" id="ARBA00045077"/>
    </source>
</evidence>
<keyword evidence="7" id="KW-0560">Oxidoreductase</keyword>
<comment type="similarity">
    <text evidence="13">Belongs to the polysaccharide monooxygenase AA9 family.</text>
</comment>
<dbReference type="GO" id="GO:0005576">
    <property type="term" value="C:extracellular region"/>
    <property type="evidence" value="ECO:0007669"/>
    <property type="project" value="UniProtKB-SubCell"/>
</dbReference>
<evidence type="ECO:0000259" key="17">
    <source>
        <dbReference type="Pfam" id="PF03443"/>
    </source>
</evidence>
<evidence type="ECO:0000256" key="4">
    <source>
        <dbReference type="ARBA" id="ARBA00022723"/>
    </source>
</evidence>
<keyword evidence="6" id="KW-0136">Cellulose degradation</keyword>
<keyword evidence="10" id="KW-1015">Disulfide bond</keyword>
<evidence type="ECO:0000256" key="7">
    <source>
        <dbReference type="ARBA" id="ARBA00023002"/>
    </source>
</evidence>
<evidence type="ECO:0000256" key="5">
    <source>
        <dbReference type="ARBA" id="ARBA00022729"/>
    </source>
</evidence>
<name>A0AAE8N8P3_9PEZI</name>
<dbReference type="InterPro" id="IPR005103">
    <property type="entry name" value="AA9_LPMO"/>
</dbReference>
<proteinExistence type="inferred from homology"/>
<evidence type="ECO:0000313" key="19">
    <source>
        <dbReference type="Proteomes" id="UP001187682"/>
    </source>
</evidence>
<accession>A0AAE8N8P3</accession>
<reference evidence="18" key="1">
    <citation type="submission" date="2018-03" db="EMBL/GenBank/DDBJ databases">
        <authorList>
            <person name="Guldener U."/>
        </authorList>
    </citation>
    <scope>NUCLEOTIDE SEQUENCE</scope>
</reference>
<feature type="signal peptide" evidence="16">
    <location>
        <begin position="1"/>
        <end position="16"/>
    </location>
</feature>
<dbReference type="EC" id="1.14.99.56" evidence="15"/>
<evidence type="ECO:0000313" key="18">
    <source>
        <dbReference type="EMBL" id="SPO07669.1"/>
    </source>
</evidence>
<comment type="cofactor">
    <cofactor evidence="1">
        <name>Cu(2+)</name>
        <dbReference type="ChEBI" id="CHEBI:29036"/>
    </cofactor>
</comment>
<keyword evidence="4" id="KW-0479">Metal-binding</keyword>
<evidence type="ECO:0000256" key="10">
    <source>
        <dbReference type="ARBA" id="ARBA00023157"/>
    </source>
</evidence>
<dbReference type="GO" id="GO:0004497">
    <property type="term" value="F:monooxygenase activity"/>
    <property type="evidence" value="ECO:0007669"/>
    <property type="project" value="UniProtKB-KW"/>
</dbReference>
<dbReference type="GO" id="GO:0030245">
    <property type="term" value="P:cellulose catabolic process"/>
    <property type="evidence" value="ECO:0007669"/>
    <property type="project" value="UniProtKB-KW"/>
</dbReference>
<feature type="chain" id="PRO_5041914789" description="lytic cellulose monooxygenase (C4-dehydrogenating)" evidence="16">
    <location>
        <begin position="17"/>
        <end position="230"/>
    </location>
</feature>
<gene>
    <name evidence="18" type="ORF">DNG_10364</name>
</gene>
<comment type="caution">
    <text evidence="18">The sequence shown here is derived from an EMBL/GenBank/DDBJ whole genome shotgun (WGS) entry which is preliminary data.</text>
</comment>
<evidence type="ECO:0000256" key="12">
    <source>
        <dbReference type="ARBA" id="ARBA00023326"/>
    </source>
</evidence>
<dbReference type="EMBL" id="ONZQ02000023">
    <property type="protein sequence ID" value="SPO07669.1"/>
    <property type="molecule type" value="Genomic_DNA"/>
</dbReference>
<comment type="catalytic activity">
    <reaction evidence="14">
        <text>[(1-&gt;4)-beta-D-glucosyl]n+m + reduced acceptor + O2 = 4-dehydro-beta-D-glucosyl-[(1-&gt;4)-beta-D-glucosyl]n-1 + [(1-&gt;4)-beta-D-glucosyl]m + acceptor + H2O.</text>
        <dbReference type="EC" id="1.14.99.56"/>
    </reaction>
</comment>
<dbReference type="Gene3D" id="2.70.50.70">
    <property type="match status" value="1"/>
</dbReference>
<dbReference type="PANTHER" id="PTHR33353:SF10">
    <property type="entry name" value="ENDO-BETA-1,4-GLUCANASE D"/>
    <property type="match status" value="1"/>
</dbReference>
<protein>
    <recommendedName>
        <fullName evidence="15">lytic cellulose monooxygenase (C4-dehydrogenating)</fullName>
        <ecNumber evidence="15">1.14.99.56</ecNumber>
    </recommendedName>
</protein>
<keyword evidence="3" id="KW-0964">Secreted</keyword>
<dbReference type="Proteomes" id="UP001187682">
    <property type="component" value="Unassembled WGS sequence"/>
</dbReference>
<evidence type="ECO:0000256" key="15">
    <source>
        <dbReference type="ARBA" id="ARBA00047174"/>
    </source>
</evidence>
<sequence>MKFLGVAALLAAVANAHYVFPSVTYNGQKTADWEYVRQTNNYQSNGPVTDVGSREMTCYQTTMNAANVKTLDVKAGTTIDFNARASISHPGSLNVYIAKAPAGTPVSQFDGSGAVWSKILYEGPNISPSGLTWPSNGLQSVPVKLPSCLEDGEYLLRIEHIALHSASSPGGAQLYISCAQLKVTGGSGGLKGNKLSFPGSYSPTDPGLMINIYYPVPTSYSAPGGQPATC</sequence>
<evidence type="ECO:0000256" key="2">
    <source>
        <dbReference type="ARBA" id="ARBA00004613"/>
    </source>
</evidence>
<feature type="domain" description="Auxiliary Activity family 9 catalytic" evidence="17">
    <location>
        <begin position="17"/>
        <end position="220"/>
    </location>
</feature>
<evidence type="ECO:0000256" key="9">
    <source>
        <dbReference type="ARBA" id="ARBA00023033"/>
    </source>
</evidence>
<dbReference type="AlphaFoldDB" id="A0AAE8N8P3"/>
<evidence type="ECO:0000256" key="11">
    <source>
        <dbReference type="ARBA" id="ARBA00023277"/>
    </source>
</evidence>
<keyword evidence="9" id="KW-0503">Monooxygenase</keyword>
<evidence type="ECO:0000256" key="6">
    <source>
        <dbReference type="ARBA" id="ARBA00023001"/>
    </source>
</evidence>
<evidence type="ECO:0000256" key="13">
    <source>
        <dbReference type="ARBA" id="ARBA00044502"/>
    </source>
</evidence>
<evidence type="ECO:0000256" key="16">
    <source>
        <dbReference type="SAM" id="SignalP"/>
    </source>
</evidence>
<keyword evidence="12" id="KW-0624">Polysaccharide degradation</keyword>
<comment type="subcellular location">
    <subcellularLocation>
        <location evidence="2">Secreted</location>
    </subcellularLocation>
</comment>
<dbReference type="CDD" id="cd21175">
    <property type="entry name" value="LPMO_AA9"/>
    <property type="match status" value="1"/>
</dbReference>
<evidence type="ECO:0000256" key="1">
    <source>
        <dbReference type="ARBA" id="ARBA00001973"/>
    </source>
</evidence>
<keyword evidence="19" id="KW-1185">Reference proteome</keyword>
<dbReference type="GO" id="GO:0046872">
    <property type="term" value="F:metal ion binding"/>
    <property type="evidence" value="ECO:0007669"/>
    <property type="project" value="UniProtKB-KW"/>
</dbReference>
<keyword evidence="5 16" id="KW-0732">Signal</keyword>
<dbReference type="PANTHER" id="PTHR33353">
    <property type="entry name" value="PUTATIVE (AFU_ORTHOLOGUE AFUA_1G12560)-RELATED"/>
    <property type="match status" value="1"/>
</dbReference>